<name>A0A6L8WA81_9PROT</name>
<dbReference type="Proteomes" id="UP000476030">
    <property type="component" value="Unassembled WGS sequence"/>
</dbReference>
<sequence length="312" mass="32389">MSTLKKSLVAVGIAFTVLAVSAPARAEYPEKPVTITVGFGAGGGVDSITRAASEALAASLGQPIVVKNKPGAGGALAATALKAMPNDGYSLAATISTTISFDPHSSKLSYDIDDFEYVAAFGVFPEALVALPSKNWKTFADVVKYAKESPDGVTYASTTSLDKVVLANIAKSEGIVIKPVPTKGGAEAVAQTLGGHVDFAYSSGAYYSQAKAGNLHVLAGLGKQPIPGFEDTPTLEQLGYDISSVNMVLYLAPANLPKEVKAKLVDAFKAASKAPEVLKLLATRNMGSFVLTGDDIDKQIREQSAQYADALK</sequence>
<feature type="signal peptide" evidence="2">
    <location>
        <begin position="1"/>
        <end position="26"/>
    </location>
</feature>
<feature type="chain" id="PRO_5026811925" description="Tripartite tricarboxylate transporter substrate binding protein" evidence="2">
    <location>
        <begin position="27"/>
        <end position="312"/>
    </location>
</feature>
<gene>
    <name evidence="3" type="ORF">GQE98_12860</name>
</gene>
<evidence type="ECO:0000313" key="4">
    <source>
        <dbReference type="Proteomes" id="UP000476030"/>
    </source>
</evidence>
<evidence type="ECO:0000256" key="2">
    <source>
        <dbReference type="SAM" id="SignalP"/>
    </source>
</evidence>
<comment type="caution">
    <text evidence="3">The sequence shown here is derived from an EMBL/GenBank/DDBJ whole genome shotgun (WGS) entry which is preliminary data.</text>
</comment>
<dbReference type="PANTHER" id="PTHR42928:SF5">
    <property type="entry name" value="BLR1237 PROTEIN"/>
    <property type="match status" value="1"/>
</dbReference>
<proteinExistence type="inferred from homology"/>
<dbReference type="AlphaFoldDB" id="A0A6L8WA81"/>
<comment type="similarity">
    <text evidence="1">Belongs to the UPF0065 (bug) family.</text>
</comment>
<dbReference type="PIRSF" id="PIRSF017082">
    <property type="entry name" value="YflP"/>
    <property type="match status" value="1"/>
</dbReference>
<evidence type="ECO:0008006" key="5">
    <source>
        <dbReference type="Google" id="ProtNLM"/>
    </source>
</evidence>
<organism evidence="3 4">
    <name type="scientific">Sneathiella litorea</name>
    <dbReference type="NCBI Taxonomy" id="2606216"/>
    <lineage>
        <taxon>Bacteria</taxon>
        <taxon>Pseudomonadati</taxon>
        <taxon>Pseudomonadota</taxon>
        <taxon>Alphaproteobacteria</taxon>
        <taxon>Sneathiellales</taxon>
        <taxon>Sneathiellaceae</taxon>
        <taxon>Sneathiella</taxon>
    </lineage>
</organism>
<reference evidence="3 4" key="1">
    <citation type="submission" date="2019-12" db="EMBL/GenBank/DDBJ databases">
        <title>Snethiella sp. nov. sp. isolated from sea sand.</title>
        <authorList>
            <person name="Kim J."/>
            <person name="Jeong S.E."/>
            <person name="Jung H.S."/>
            <person name="Jeon C.O."/>
        </authorList>
    </citation>
    <scope>NUCLEOTIDE SEQUENCE [LARGE SCALE GENOMIC DNA]</scope>
    <source>
        <strain evidence="3 4">DP05</strain>
    </source>
</reference>
<dbReference type="RefSeq" id="WP_161316024.1">
    <property type="nucleotide sequence ID" value="NZ_WTUW01000002.1"/>
</dbReference>
<keyword evidence="2" id="KW-0732">Signal</keyword>
<dbReference type="InterPro" id="IPR005064">
    <property type="entry name" value="BUG"/>
</dbReference>
<keyword evidence="4" id="KW-1185">Reference proteome</keyword>
<dbReference type="EMBL" id="WTUW01000002">
    <property type="protein sequence ID" value="MZR31524.1"/>
    <property type="molecule type" value="Genomic_DNA"/>
</dbReference>
<accession>A0A6L8WA81</accession>
<protein>
    <recommendedName>
        <fullName evidence="5">Tripartite tricarboxylate transporter substrate binding protein</fullName>
    </recommendedName>
</protein>
<dbReference type="InterPro" id="IPR042100">
    <property type="entry name" value="Bug_dom1"/>
</dbReference>
<dbReference type="Pfam" id="PF03401">
    <property type="entry name" value="TctC"/>
    <property type="match status" value="1"/>
</dbReference>
<dbReference type="Gene3D" id="3.40.190.150">
    <property type="entry name" value="Bordetella uptake gene, domain 1"/>
    <property type="match status" value="1"/>
</dbReference>
<dbReference type="CDD" id="cd07012">
    <property type="entry name" value="PBP2_Bug_TTT"/>
    <property type="match status" value="1"/>
</dbReference>
<dbReference type="SUPFAM" id="SSF53850">
    <property type="entry name" value="Periplasmic binding protein-like II"/>
    <property type="match status" value="1"/>
</dbReference>
<evidence type="ECO:0000313" key="3">
    <source>
        <dbReference type="EMBL" id="MZR31524.1"/>
    </source>
</evidence>
<dbReference type="Gene3D" id="3.40.190.10">
    <property type="entry name" value="Periplasmic binding protein-like II"/>
    <property type="match status" value="1"/>
</dbReference>
<dbReference type="PANTHER" id="PTHR42928">
    <property type="entry name" value="TRICARBOXYLATE-BINDING PROTEIN"/>
    <property type="match status" value="1"/>
</dbReference>
<evidence type="ECO:0000256" key="1">
    <source>
        <dbReference type="ARBA" id="ARBA00006987"/>
    </source>
</evidence>